<dbReference type="CDD" id="cd12148">
    <property type="entry name" value="fungal_TF_MHR"/>
    <property type="match status" value="1"/>
</dbReference>
<dbReference type="GO" id="GO:0003677">
    <property type="term" value="F:DNA binding"/>
    <property type="evidence" value="ECO:0007669"/>
    <property type="project" value="UniProtKB-KW"/>
</dbReference>
<dbReference type="CDD" id="cd00067">
    <property type="entry name" value="GAL4"/>
    <property type="match status" value="1"/>
</dbReference>
<dbReference type="InterPro" id="IPR001138">
    <property type="entry name" value="Zn2Cys6_DnaBD"/>
</dbReference>
<dbReference type="Pfam" id="PF00172">
    <property type="entry name" value="Zn_clus"/>
    <property type="match status" value="1"/>
</dbReference>
<dbReference type="AlphaFoldDB" id="A0A9W4IJU5"/>
<evidence type="ECO:0000256" key="7">
    <source>
        <dbReference type="SAM" id="MobiDB-lite"/>
    </source>
</evidence>
<dbReference type="InterPro" id="IPR036864">
    <property type="entry name" value="Zn2-C6_fun-type_DNA-bd_sf"/>
</dbReference>
<dbReference type="EMBL" id="CAJVPD010000066">
    <property type="protein sequence ID" value="CAG8290612.1"/>
    <property type="molecule type" value="Genomic_DNA"/>
</dbReference>
<keyword evidence="4" id="KW-0238">DNA-binding</keyword>
<dbReference type="Pfam" id="PF04082">
    <property type="entry name" value="Fungal_trans"/>
    <property type="match status" value="1"/>
</dbReference>
<comment type="caution">
    <text evidence="9">The sequence shown here is derived from an EMBL/GenBank/DDBJ whole genome shotgun (WGS) entry which is preliminary data.</text>
</comment>
<evidence type="ECO:0000256" key="4">
    <source>
        <dbReference type="ARBA" id="ARBA00023125"/>
    </source>
</evidence>
<dbReference type="SMART" id="SM00066">
    <property type="entry name" value="GAL4"/>
    <property type="match status" value="1"/>
</dbReference>
<keyword evidence="2" id="KW-0479">Metal-binding</keyword>
<evidence type="ECO:0000259" key="8">
    <source>
        <dbReference type="PROSITE" id="PS50048"/>
    </source>
</evidence>
<keyword evidence="6" id="KW-0539">Nucleus</keyword>
<dbReference type="GO" id="GO:0008270">
    <property type="term" value="F:zinc ion binding"/>
    <property type="evidence" value="ECO:0007669"/>
    <property type="project" value="InterPro"/>
</dbReference>
<accession>A0A9W4IJU5</accession>
<dbReference type="GO" id="GO:0000981">
    <property type="term" value="F:DNA-binding transcription factor activity, RNA polymerase II-specific"/>
    <property type="evidence" value="ECO:0007669"/>
    <property type="project" value="InterPro"/>
</dbReference>
<dbReference type="GO" id="GO:0006351">
    <property type="term" value="P:DNA-templated transcription"/>
    <property type="evidence" value="ECO:0007669"/>
    <property type="project" value="InterPro"/>
</dbReference>
<proteinExistence type="predicted"/>
<evidence type="ECO:0000256" key="2">
    <source>
        <dbReference type="ARBA" id="ARBA00022723"/>
    </source>
</evidence>
<dbReference type="PROSITE" id="PS50048">
    <property type="entry name" value="ZN2_CY6_FUNGAL_2"/>
    <property type="match status" value="1"/>
</dbReference>
<gene>
    <name evidence="9" type="ORF">PSALAMII_LOCUS1601</name>
</gene>
<reference evidence="9" key="1">
    <citation type="submission" date="2021-07" db="EMBL/GenBank/DDBJ databases">
        <authorList>
            <person name="Branca A.L. A."/>
        </authorList>
    </citation>
    <scope>NUCLEOTIDE SEQUENCE</scope>
</reference>
<evidence type="ECO:0000313" key="10">
    <source>
        <dbReference type="Proteomes" id="UP001152592"/>
    </source>
</evidence>
<evidence type="ECO:0000256" key="6">
    <source>
        <dbReference type="ARBA" id="ARBA00023242"/>
    </source>
</evidence>
<dbReference type="SMART" id="SM00906">
    <property type="entry name" value="Fungal_trans"/>
    <property type="match status" value="1"/>
</dbReference>
<dbReference type="PANTHER" id="PTHR31001">
    <property type="entry name" value="UNCHARACTERIZED TRANSCRIPTIONAL REGULATORY PROTEIN"/>
    <property type="match status" value="1"/>
</dbReference>
<dbReference type="PANTHER" id="PTHR31001:SF57">
    <property type="entry name" value="ZN(II)2CYS6 TRANSCRIPTION FACTOR (EUROFUNG)"/>
    <property type="match status" value="1"/>
</dbReference>
<dbReference type="OrthoDB" id="408631at2759"/>
<dbReference type="GO" id="GO:0005634">
    <property type="term" value="C:nucleus"/>
    <property type="evidence" value="ECO:0007669"/>
    <property type="project" value="UniProtKB-SubCell"/>
</dbReference>
<dbReference type="InterPro" id="IPR050613">
    <property type="entry name" value="Sec_Metabolite_Reg"/>
</dbReference>
<evidence type="ECO:0000256" key="3">
    <source>
        <dbReference type="ARBA" id="ARBA00023015"/>
    </source>
</evidence>
<comment type="subcellular location">
    <subcellularLocation>
        <location evidence="1">Nucleus</location>
    </subcellularLocation>
</comment>
<dbReference type="Gene3D" id="4.10.240.10">
    <property type="entry name" value="Zn(2)-C6 fungal-type DNA-binding domain"/>
    <property type="match status" value="1"/>
</dbReference>
<feature type="region of interest" description="Disordered" evidence="7">
    <location>
        <begin position="74"/>
        <end position="119"/>
    </location>
</feature>
<feature type="compositionally biased region" description="Polar residues" evidence="7">
    <location>
        <begin position="80"/>
        <end position="109"/>
    </location>
</feature>
<sequence>MDNQRRYNVERSCLRCHERKIRCDKKSPCTRCVHQNVACQYPGPSRVKRQPPKKSMTDVAARLEQLERSITALVHERPSQAHTPQATLPPYENSNSAYTGALATPTSGSPAAPVEKPEFQGYPDFLGKDGRYINEPLLSRVLEKEQELRSALGSPNDTSSPRRVPIVKAEGLLANPLLMQLDPKELYPSRWQATVLWQTFLSRVDPLVKVIHVPSVQSQIFAAINRPESVRADIRALLFAIYFAATTALLSDDFQNQTVIADLRKFKQGLEISLYHADFMDAPTITSLQAMIIYQTCYRYSNSGRSGWTMHGLTIRAAQSIGLQRDGKHFKLPELECELRRRLWWHIHAADSRVTEDHGLSVPENNIGDTDLPLNIDDQSLSESATTHISQSRWTEMTFSLIIMETNARRQEIMSNLNKFSNADQILAEFRESIEEKYLRHSDPDIPIQRFGFLLGQLLLFKTEICARQKLIHLRGQQASSIDYEISQKTLLIACTALETGLEMHSDEILRGFRWLTTTYTQYHLLTYILWHMCVYPGGLLDERAWRGINIQFAMMEDPSWPDPGPKWSIIVQLRDKALRAREARDSAQSQKIVRETAIEPAATYTFDIDGWDPDCVDISDWNSLAQSLSLLQ</sequence>
<organism evidence="9 10">
    <name type="scientific">Penicillium salamii</name>
    <dbReference type="NCBI Taxonomy" id="1612424"/>
    <lineage>
        <taxon>Eukaryota</taxon>
        <taxon>Fungi</taxon>
        <taxon>Dikarya</taxon>
        <taxon>Ascomycota</taxon>
        <taxon>Pezizomycotina</taxon>
        <taxon>Eurotiomycetes</taxon>
        <taxon>Eurotiomycetidae</taxon>
        <taxon>Eurotiales</taxon>
        <taxon>Aspergillaceae</taxon>
        <taxon>Penicillium</taxon>
    </lineage>
</organism>
<evidence type="ECO:0000256" key="1">
    <source>
        <dbReference type="ARBA" id="ARBA00004123"/>
    </source>
</evidence>
<evidence type="ECO:0000313" key="9">
    <source>
        <dbReference type="EMBL" id="CAG8290612.1"/>
    </source>
</evidence>
<dbReference type="InterPro" id="IPR007219">
    <property type="entry name" value="XnlR_reg_dom"/>
</dbReference>
<evidence type="ECO:0000256" key="5">
    <source>
        <dbReference type="ARBA" id="ARBA00023163"/>
    </source>
</evidence>
<dbReference type="Proteomes" id="UP001152592">
    <property type="component" value="Unassembled WGS sequence"/>
</dbReference>
<dbReference type="SUPFAM" id="SSF57701">
    <property type="entry name" value="Zn2/Cys6 DNA-binding domain"/>
    <property type="match status" value="1"/>
</dbReference>
<name>A0A9W4IJU5_9EURO</name>
<feature type="domain" description="Zn(2)-C6 fungal-type" evidence="8">
    <location>
        <begin position="12"/>
        <end position="41"/>
    </location>
</feature>
<dbReference type="PROSITE" id="PS00463">
    <property type="entry name" value="ZN2_CY6_FUNGAL_1"/>
    <property type="match status" value="1"/>
</dbReference>
<protein>
    <recommendedName>
        <fullName evidence="8">Zn(2)-C6 fungal-type domain-containing protein</fullName>
    </recommendedName>
</protein>
<keyword evidence="5" id="KW-0804">Transcription</keyword>
<keyword evidence="3" id="KW-0805">Transcription regulation</keyword>